<dbReference type="STRING" id="51511.ENSCSAVP00000005114"/>
<evidence type="ECO:0000256" key="4">
    <source>
        <dbReference type="SAM" id="SignalP"/>
    </source>
</evidence>
<evidence type="ECO:0000256" key="2">
    <source>
        <dbReference type="SAM" id="MobiDB-lite"/>
    </source>
</evidence>
<dbReference type="PANTHER" id="PTHR22801:SF63">
    <property type="entry name" value="C-TYPE LECTIN DOMAIN-CONTAINING PROTEIN"/>
    <property type="match status" value="1"/>
</dbReference>
<dbReference type="InterPro" id="IPR018378">
    <property type="entry name" value="C-type_lectin_CS"/>
</dbReference>
<dbReference type="SMART" id="SM00034">
    <property type="entry name" value="CLECT"/>
    <property type="match status" value="1"/>
</dbReference>
<dbReference type="AlphaFoldDB" id="H2YIG5"/>
<dbReference type="InParanoid" id="H2YIG5"/>
<keyword evidence="3" id="KW-1133">Transmembrane helix</keyword>
<dbReference type="InterPro" id="IPR016186">
    <property type="entry name" value="C-type_lectin-like/link_sf"/>
</dbReference>
<dbReference type="InterPro" id="IPR016187">
    <property type="entry name" value="CTDL_fold"/>
</dbReference>
<feature type="signal peptide" evidence="4">
    <location>
        <begin position="1"/>
        <end position="18"/>
    </location>
</feature>
<accession>H2YIG5</accession>
<evidence type="ECO:0000256" key="3">
    <source>
        <dbReference type="SAM" id="Phobius"/>
    </source>
</evidence>
<reference evidence="7" key="1">
    <citation type="submission" date="2003-08" db="EMBL/GenBank/DDBJ databases">
        <authorList>
            <person name="Birren B."/>
            <person name="Nusbaum C."/>
            <person name="Abebe A."/>
            <person name="Abouelleil A."/>
            <person name="Adekoya E."/>
            <person name="Ait-zahra M."/>
            <person name="Allen N."/>
            <person name="Allen T."/>
            <person name="An P."/>
            <person name="Anderson M."/>
            <person name="Anderson S."/>
            <person name="Arachchi H."/>
            <person name="Armbruster J."/>
            <person name="Bachantsang P."/>
            <person name="Baldwin J."/>
            <person name="Barry A."/>
            <person name="Bayul T."/>
            <person name="Blitshsteyn B."/>
            <person name="Bloom T."/>
            <person name="Blye J."/>
            <person name="Boguslavskiy L."/>
            <person name="Borowsky M."/>
            <person name="Boukhgalter B."/>
            <person name="Brunache A."/>
            <person name="Butler J."/>
            <person name="Calixte N."/>
            <person name="Calvo S."/>
            <person name="Camarata J."/>
            <person name="Campo K."/>
            <person name="Chang J."/>
            <person name="Cheshatsang Y."/>
            <person name="Citroen M."/>
            <person name="Collymore A."/>
            <person name="Considine T."/>
            <person name="Cook A."/>
            <person name="Cooke P."/>
            <person name="Corum B."/>
            <person name="Cuomo C."/>
            <person name="David R."/>
            <person name="Dawoe T."/>
            <person name="Degray S."/>
            <person name="Dodge S."/>
            <person name="Dooley K."/>
            <person name="Dorje P."/>
            <person name="Dorjee K."/>
            <person name="Dorris L."/>
            <person name="Duffey N."/>
            <person name="Dupes A."/>
            <person name="Elkins T."/>
            <person name="Engels R."/>
            <person name="Erickson J."/>
            <person name="Farina A."/>
            <person name="Faro S."/>
            <person name="Ferreira P."/>
            <person name="Fischer H."/>
            <person name="Fitzgerald M."/>
            <person name="Foley K."/>
            <person name="Gage D."/>
            <person name="Galagan J."/>
            <person name="Gearin G."/>
            <person name="Gnerre S."/>
            <person name="Gnirke A."/>
            <person name="Goyette A."/>
            <person name="Graham J."/>
            <person name="Grandbois E."/>
            <person name="Gyaltsen K."/>
            <person name="Hafez N."/>
            <person name="Hagopian D."/>
            <person name="Hagos B."/>
            <person name="Hall J."/>
            <person name="Hatcher B."/>
            <person name="Heller A."/>
            <person name="Higgins H."/>
            <person name="Honan T."/>
            <person name="Horn A."/>
            <person name="Houde N."/>
            <person name="Hughes L."/>
            <person name="Hulme W."/>
            <person name="Husby E."/>
            <person name="Iliev I."/>
            <person name="Jaffe D."/>
            <person name="Jones C."/>
            <person name="Kamal M."/>
            <person name="Kamat A."/>
            <person name="Kamvysselis M."/>
            <person name="Karlsson E."/>
            <person name="Kells C."/>
            <person name="Kieu A."/>
            <person name="Kisner P."/>
            <person name="Kodira C."/>
            <person name="Kulbokas E."/>
            <person name="Labutti K."/>
            <person name="Lama D."/>
            <person name="Landers T."/>
            <person name="Leger J."/>
            <person name="Levine S."/>
            <person name="Lewis D."/>
            <person name="Lewis T."/>
            <person name="Lindblad-toh K."/>
            <person name="Liu X."/>
            <person name="Lokyitsang T."/>
            <person name="Lokyitsang Y."/>
            <person name="Lucien O."/>
            <person name="Lui A."/>
            <person name="Ma L.J."/>
            <person name="Mabbitt R."/>
            <person name="Macdonald J."/>
            <person name="Maclean C."/>
            <person name="Major J."/>
            <person name="Manning J."/>
            <person name="Marabella R."/>
            <person name="Maru K."/>
            <person name="Matthews C."/>
            <person name="Mauceli E."/>
            <person name="Mccarthy M."/>
            <person name="Mcdonough S."/>
            <person name="Mcghee T."/>
            <person name="Meldrim J."/>
            <person name="Meneus L."/>
            <person name="Mesirov J."/>
            <person name="Mihalev A."/>
            <person name="Mihova T."/>
            <person name="Mikkelsen T."/>
            <person name="Mlenga V."/>
            <person name="Moru K."/>
            <person name="Mozes J."/>
            <person name="Mulrain L."/>
            <person name="Munson G."/>
            <person name="Naylor J."/>
            <person name="Newes C."/>
            <person name="Nguyen C."/>
            <person name="Nguyen N."/>
            <person name="Nguyen T."/>
            <person name="Nicol R."/>
            <person name="Nielsen C."/>
            <person name="Nizzari M."/>
            <person name="Norbu C."/>
            <person name="Norbu N."/>
            <person name="O'donnell P."/>
            <person name="Okoawo O."/>
            <person name="O'leary S."/>
            <person name="Omotosho B."/>
            <person name="O'neill K."/>
            <person name="Osman S."/>
            <person name="Parker S."/>
            <person name="Perrin D."/>
            <person name="Phunkhang P."/>
            <person name="Piqani B."/>
            <person name="Purcell S."/>
            <person name="Rachupka T."/>
            <person name="Ramasamy U."/>
            <person name="Rameau R."/>
            <person name="Ray V."/>
            <person name="Raymond C."/>
            <person name="Retta R."/>
            <person name="Richardson S."/>
            <person name="Rise C."/>
            <person name="Rodriguez J."/>
            <person name="Rogers J."/>
            <person name="Rogov P."/>
            <person name="Rutman M."/>
            <person name="Schupbach R."/>
            <person name="Seaman C."/>
            <person name="Settipalli S."/>
            <person name="Sharpe T."/>
            <person name="Sheridan J."/>
            <person name="Sherpa N."/>
            <person name="Shi J."/>
            <person name="Smirnov S."/>
            <person name="Smith C."/>
            <person name="Sougnez C."/>
            <person name="Spencer B."/>
            <person name="Stalker J."/>
            <person name="Stange-thomann N."/>
            <person name="Stavropoulos S."/>
            <person name="Stetson K."/>
            <person name="Stone C."/>
            <person name="Stone S."/>
            <person name="Stubbs M."/>
            <person name="Talamas J."/>
            <person name="Tchuinga P."/>
            <person name="Tenzing P."/>
            <person name="Tesfaye S."/>
            <person name="Theodore J."/>
            <person name="Thoulutsang Y."/>
            <person name="Topham K."/>
            <person name="Towey S."/>
            <person name="Tsamla T."/>
            <person name="Tsomo N."/>
            <person name="Vallee D."/>
            <person name="Vassiliev H."/>
            <person name="Venkataraman V."/>
            <person name="Vinson J."/>
            <person name="Vo A."/>
            <person name="Wade C."/>
            <person name="Wang S."/>
            <person name="Wangchuk T."/>
            <person name="Wangdi T."/>
            <person name="Whittaker C."/>
            <person name="Wilkinson J."/>
            <person name="Wu Y."/>
            <person name="Wyman D."/>
            <person name="Yadav S."/>
            <person name="Yang S."/>
            <person name="Yang X."/>
            <person name="Yeager S."/>
            <person name="Yee E."/>
            <person name="Young G."/>
            <person name="Zainoun J."/>
            <person name="Zembeck L."/>
            <person name="Zimmer A."/>
            <person name="Zody M."/>
            <person name="Lander E."/>
        </authorList>
    </citation>
    <scope>NUCLEOTIDE SEQUENCE [LARGE SCALE GENOMIC DNA]</scope>
</reference>
<dbReference type="Gene3D" id="3.10.100.10">
    <property type="entry name" value="Mannose-Binding Protein A, subunit A"/>
    <property type="match status" value="1"/>
</dbReference>
<organism evidence="6 7">
    <name type="scientific">Ciona savignyi</name>
    <name type="common">Pacific transparent sea squirt</name>
    <dbReference type="NCBI Taxonomy" id="51511"/>
    <lineage>
        <taxon>Eukaryota</taxon>
        <taxon>Metazoa</taxon>
        <taxon>Chordata</taxon>
        <taxon>Tunicata</taxon>
        <taxon>Ascidiacea</taxon>
        <taxon>Phlebobranchia</taxon>
        <taxon>Cionidae</taxon>
        <taxon>Ciona</taxon>
    </lineage>
</organism>
<dbReference type="CDD" id="cd00037">
    <property type="entry name" value="CLECT"/>
    <property type="match status" value="1"/>
</dbReference>
<feature type="chain" id="PRO_5003578652" description="C-type lectin domain-containing protein" evidence="4">
    <location>
        <begin position="19"/>
        <end position="330"/>
    </location>
</feature>
<dbReference type="Proteomes" id="UP000007875">
    <property type="component" value="Unassembled WGS sequence"/>
</dbReference>
<evidence type="ECO:0000313" key="6">
    <source>
        <dbReference type="Ensembl" id="ENSCSAVP00000005114.1"/>
    </source>
</evidence>
<evidence type="ECO:0000313" key="7">
    <source>
        <dbReference type="Proteomes" id="UP000007875"/>
    </source>
</evidence>
<dbReference type="eggNOG" id="KOG4297">
    <property type="taxonomic scope" value="Eukaryota"/>
</dbReference>
<feature type="compositionally biased region" description="Low complexity" evidence="2">
    <location>
        <begin position="275"/>
        <end position="285"/>
    </location>
</feature>
<feature type="compositionally biased region" description="Basic and acidic residues" evidence="2">
    <location>
        <begin position="286"/>
        <end position="299"/>
    </location>
</feature>
<dbReference type="InterPro" id="IPR001304">
    <property type="entry name" value="C-type_lectin-like"/>
</dbReference>
<dbReference type="Ensembl" id="ENSCSAVT00000005185.1">
    <property type="protein sequence ID" value="ENSCSAVP00000005114.1"/>
    <property type="gene ID" value="ENSCSAVG00000003055.1"/>
</dbReference>
<name>H2YIG5_CIOSA</name>
<reference evidence="6" key="3">
    <citation type="submission" date="2025-09" db="UniProtKB">
        <authorList>
            <consortium name="Ensembl"/>
        </authorList>
    </citation>
    <scope>IDENTIFICATION</scope>
</reference>
<keyword evidence="7" id="KW-1185">Reference proteome</keyword>
<feature type="domain" description="C-type lectin" evidence="5">
    <location>
        <begin position="23"/>
        <end position="149"/>
    </location>
</feature>
<dbReference type="PROSITE" id="PS00615">
    <property type="entry name" value="C_TYPE_LECTIN_1"/>
    <property type="match status" value="1"/>
</dbReference>
<dbReference type="Pfam" id="PF00059">
    <property type="entry name" value="Lectin_C"/>
    <property type="match status" value="1"/>
</dbReference>
<keyword evidence="3" id="KW-0812">Transmembrane</keyword>
<keyword evidence="4" id="KW-0732">Signal</keyword>
<dbReference type="GeneTree" id="ENSGT00990000207939"/>
<dbReference type="SUPFAM" id="SSF56436">
    <property type="entry name" value="C-type lectin-like"/>
    <property type="match status" value="1"/>
</dbReference>
<dbReference type="HOGENOM" id="CLU_841869_0_0_1"/>
<dbReference type="PROSITE" id="PS50041">
    <property type="entry name" value="C_TYPE_LECTIN_2"/>
    <property type="match status" value="1"/>
</dbReference>
<sequence>MGKLFVLVSLLVVEIAQATWLSFGEYNYSIEMTYVMGVEAANASCHFKNSTLAVIKNNSTQKFLGNAIPPSNNGALFYFIGLKRTGNGSNAFTWVDGSPISSGPTFWRPMEPSGIVGSQDCVMMYSDGPAMHFPWINVPCSYRARYICQRQRVPLSPTTSTVSSTTAATTNQSSKPPTIPSGGGDAFRIFAPAAVALGVVVLIVGFGFVIYQYFNVISARKNRQHRPNTVEAITRRNNLGNSQIIYRVSTADATGGEPSYQDIEVRVSICSVPNSEVSPSRSGSKSGKESEKSEKKFPEISDDLAIVPTLDITAVEHKSDDVYTQVKKRK</sequence>
<feature type="compositionally biased region" description="Low complexity" evidence="2">
    <location>
        <begin position="156"/>
        <end position="174"/>
    </location>
</feature>
<feature type="transmembrane region" description="Helical" evidence="3">
    <location>
        <begin position="189"/>
        <end position="214"/>
    </location>
</feature>
<protein>
    <recommendedName>
        <fullName evidence="5">C-type lectin domain-containing protein</fullName>
    </recommendedName>
</protein>
<keyword evidence="1" id="KW-1015">Disulfide bond</keyword>
<dbReference type="InterPro" id="IPR050801">
    <property type="entry name" value="Ca-Dep_Lectins_ImmuneDev"/>
</dbReference>
<evidence type="ECO:0000259" key="5">
    <source>
        <dbReference type="PROSITE" id="PS50041"/>
    </source>
</evidence>
<feature type="region of interest" description="Disordered" evidence="2">
    <location>
        <begin position="156"/>
        <end position="179"/>
    </location>
</feature>
<proteinExistence type="predicted"/>
<keyword evidence="3" id="KW-0472">Membrane</keyword>
<dbReference type="PANTHER" id="PTHR22801">
    <property type="entry name" value="LITHOSTATHINE"/>
    <property type="match status" value="1"/>
</dbReference>
<evidence type="ECO:0000256" key="1">
    <source>
        <dbReference type="ARBA" id="ARBA00023157"/>
    </source>
</evidence>
<reference evidence="6" key="2">
    <citation type="submission" date="2025-08" db="UniProtKB">
        <authorList>
            <consortium name="Ensembl"/>
        </authorList>
    </citation>
    <scope>IDENTIFICATION</scope>
</reference>
<feature type="region of interest" description="Disordered" evidence="2">
    <location>
        <begin position="273"/>
        <end position="300"/>
    </location>
</feature>